<proteinExistence type="inferred from homology"/>
<dbReference type="GO" id="GO:0016020">
    <property type="term" value="C:membrane"/>
    <property type="evidence" value="ECO:0007669"/>
    <property type="project" value="UniProtKB-SubCell"/>
</dbReference>
<dbReference type="Proteomes" id="UP001221142">
    <property type="component" value="Unassembled WGS sequence"/>
</dbReference>
<gene>
    <name evidence="9" type="ORF">FB45DRAFT_809211</name>
</gene>
<evidence type="ECO:0000256" key="2">
    <source>
        <dbReference type="ARBA" id="ARBA00022692"/>
    </source>
</evidence>
<comment type="subcellular location">
    <subcellularLocation>
        <location evidence="1">Membrane</location>
        <topology evidence="1">Multi-pass membrane protein</topology>
    </subcellularLocation>
</comment>
<feature type="region of interest" description="Disordered" evidence="6">
    <location>
        <begin position="299"/>
        <end position="318"/>
    </location>
</feature>
<evidence type="ECO:0000256" key="7">
    <source>
        <dbReference type="SAM" id="Phobius"/>
    </source>
</evidence>
<evidence type="ECO:0000256" key="6">
    <source>
        <dbReference type="SAM" id="MobiDB-lite"/>
    </source>
</evidence>
<keyword evidence="10" id="KW-1185">Reference proteome</keyword>
<name>A0AAD7AZ34_9AGAR</name>
<feature type="transmembrane region" description="Helical" evidence="7">
    <location>
        <begin position="189"/>
        <end position="212"/>
    </location>
</feature>
<evidence type="ECO:0000256" key="4">
    <source>
        <dbReference type="ARBA" id="ARBA00023136"/>
    </source>
</evidence>
<dbReference type="Pfam" id="PF20684">
    <property type="entry name" value="Fung_rhodopsin"/>
    <property type="match status" value="1"/>
</dbReference>
<evidence type="ECO:0000313" key="10">
    <source>
        <dbReference type="Proteomes" id="UP001221142"/>
    </source>
</evidence>
<feature type="transmembrane region" description="Helical" evidence="7">
    <location>
        <begin position="13"/>
        <end position="31"/>
    </location>
</feature>
<keyword evidence="2 7" id="KW-0812">Transmembrane</keyword>
<dbReference type="EMBL" id="JARKIF010000077">
    <property type="protein sequence ID" value="KAJ7605343.1"/>
    <property type="molecule type" value="Genomic_DNA"/>
</dbReference>
<comment type="caution">
    <text evidence="9">The sequence shown here is derived from an EMBL/GenBank/DDBJ whole genome shotgun (WGS) entry which is preliminary data.</text>
</comment>
<dbReference type="InterPro" id="IPR052337">
    <property type="entry name" value="SAT4-like"/>
</dbReference>
<evidence type="ECO:0000259" key="8">
    <source>
        <dbReference type="Pfam" id="PF20684"/>
    </source>
</evidence>
<keyword evidence="3 7" id="KW-1133">Transmembrane helix</keyword>
<protein>
    <recommendedName>
        <fullName evidence="8">Rhodopsin domain-containing protein</fullName>
    </recommendedName>
</protein>
<evidence type="ECO:0000256" key="1">
    <source>
        <dbReference type="ARBA" id="ARBA00004141"/>
    </source>
</evidence>
<accession>A0AAD7AZ34</accession>
<feature type="domain" description="Rhodopsin" evidence="8">
    <location>
        <begin position="29"/>
        <end position="238"/>
    </location>
</feature>
<dbReference type="PANTHER" id="PTHR33048">
    <property type="entry name" value="PTH11-LIKE INTEGRAL MEMBRANE PROTEIN (AFU_ORTHOLOGUE AFUA_5G11245)"/>
    <property type="match status" value="1"/>
</dbReference>
<evidence type="ECO:0000256" key="3">
    <source>
        <dbReference type="ARBA" id="ARBA00022989"/>
    </source>
</evidence>
<keyword evidence="4 7" id="KW-0472">Membrane</keyword>
<reference evidence="9" key="1">
    <citation type="submission" date="2023-03" db="EMBL/GenBank/DDBJ databases">
        <title>Massive genome expansion in bonnet fungi (Mycena s.s.) driven by repeated elements and novel gene families across ecological guilds.</title>
        <authorList>
            <consortium name="Lawrence Berkeley National Laboratory"/>
            <person name="Harder C.B."/>
            <person name="Miyauchi S."/>
            <person name="Viragh M."/>
            <person name="Kuo A."/>
            <person name="Thoen E."/>
            <person name="Andreopoulos B."/>
            <person name="Lu D."/>
            <person name="Skrede I."/>
            <person name="Drula E."/>
            <person name="Henrissat B."/>
            <person name="Morin E."/>
            <person name="Kohler A."/>
            <person name="Barry K."/>
            <person name="LaButti K."/>
            <person name="Morin E."/>
            <person name="Salamov A."/>
            <person name="Lipzen A."/>
            <person name="Mereny Z."/>
            <person name="Hegedus B."/>
            <person name="Baldrian P."/>
            <person name="Stursova M."/>
            <person name="Weitz H."/>
            <person name="Taylor A."/>
            <person name="Grigoriev I.V."/>
            <person name="Nagy L.G."/>
            <person name="Martin F."/>
            <person name="Kauserud H."/>
        </authorList>
    </citation>
    <scope>NUCLEOTIDE SEQUENCE</scope>
    <source>
        <strain evidence="9">9284</strain>
    </source>
</reference>
<dbReference type="PANTHER" id="PTHR33048:SF19">
    <property type="entry name" value="MEMBRANE PROTEIN PTH11-LIKE, PUTATIVE (AFU_ORTHOLOGUE AFUA_1G14080)-RELATED"/>
    <property type="match status" value="1"/>
</dbReference>
<organism evidence="9 10">
    <name type="scientific">Roridomyces roridus</name>
    <dbReference type="NCBI Taxonomy" id="1738132"/>
    <lineage>
        <taxon>Eukaryota</taxon>
        <taxon>Fungi</taxon>
        <taxon>Dikarya</taxon>
        <taxon>Basidiomycota</taxon>
        <taxon>Agaricomycotina</taxon>
        <taxon>Agaricomycetes</taxon>
        <taxon>Agaricomycetidae</taxon>
        <taxon>Agaricales</taxon>
        <taxon>Marasmiineae</taxon>
        <taxon>Mycenaceae</taxon>
        <taxon>Roridomyces</taxon>
    </lineage>
</organism>
<feature type="transmembrane region" description="Helical" evidence="7">
    <location>
        <begin position="43"/>
        <end position="64"/>
    </location>
</feature>
<dbReference type="InterPro" id="IPR049326">
    <property type="entry name" value="Rhodopsin_dom_fungi"/>
</dbReference>
<dbReference type="AlphaFoldDB" id="A0AAD7AZ34"/>
<evidence type="ECO:0000313" key="9">
    <source>
        <dbReference type="EMBL" id="KAJ7605343.1"/>
    </source>
</evidence>
<feature type="transmembrane region" description="Helical" evidence="7">
    <location>
        <begin position="112"/>
        <end position="132"/>
    </location>
</feature>
<feature type="transmembrane region" description="Helical" evidence="7">
    <location>
        <begin position="152"/>
        <end position="177"/>
    </location>
</feature>
<sequence length="342" mass="37879">MIDPNDPLVQLKITGATCSFFAFGTTIYRLYKRHGRYRADDGWALFAFLSLIIQDVSVFLHVPVPNHLSKTARVAAYYLMAATFYAIIWASRLSILYSIVRIDPSQDSRKRLFWVAVAFVVAALFLLAQLLWVCEPEPSWKNAPNPQCRLPLQVAICQLVTDVIADSILLIAPIPLFRHLADKALRRKLTIIFSTCVVTTIVSLVHAAFILRRGGVKVLISALVENSLSLIVANLPIVIARLINLARDEDDSDPVGRQTTSLRFNSRPWFSKGGVTTRGTGIVAPVELGMTGISTTIAAEEEEDREMPPGNKRLTSVTWDKETTVDRGNGTRITVDSVEGTD</sequence>
<feature type="transmembrane region" description="Helical" evidence="7">
    <location>
        <begin position="76"/>
        <end position="100"/>
    </location>
</feature>
<evidence type="ECO:0000256" key="5">
    <source>
        <dbReference type="ARBA" id="ARBA00038359"/>
    </source>
</evidence>
<comment type="similarity">
    <text evidence="5">Belongs to the SAT4 family.</text>
</comment>